<proteinExistence type="predicted"/>
<sequence length="93" mass="10594">MIGKNNIATLREQAGMTGYQLAKKCGFISNNHVLNRYIKDAEAGKHLSVYRALLIYNELRKAGVCEKFEDVFWVEDSNSNEEQPSNMNIKKTP</sequence>
<dbReference type="PATRIC" id="fig|421052.3.peg.2105"/>
<dbReference type="HOGENOM" id="CLU_2534900_0_0_6"/>
<dbReference type="Proteomes" id="UP000014568">
    <property type="component" value="Unassembled WGS sequence"/>
</dbReference>
<comment type="caution">
    <text evidence="1">The sequence shown here is derived from an EMBL/GenBank/DDBJ whole genome shotgun (WGS) entry which is preliminary data.</text>
</comment>
<evidence type="ECO:0000313" key="2">
    <source>
        <dbReference type="Proteomes" id="UP000014568"/>
    </source>
</evidence>
<protein>
    <recommendedName>
        <fullName evidence="3">HTH cro/C1-type domain-containing protein</fullName>
    </recommendedName>
</protein>
<evidence type="ECO:0000313" key="1">
    <source>
        <dbReference type="EMBL" id="EPF72106.1"/>
    </source>
</evidence>
<dbReference type="OrthoDB" id="6708763at2"/>
<accession>S3NZV3</accession>
<gene>
    <name evidence="1" type="ORF">F945_02156</name>
</gene>
<dbReference type="AlphaFoldDB" id="S3NZV3"/>
<dbReference type="eggNOG" id="ENOG50302Q4">
    <property type="taxonomic scope" value="Bacteria"/>
</dbReference>
<dbReference type="RefSeq" id="WP_016656562.1">
    <property type="nucleotide sequence ID" value="NZ_KE340353.1"/>
</dbReference>
<dbReference type="EMBL" id="ATGI01000030">
    <property type="protein sequence ID" value="EPF72106.1"/>
    <property type="molecule type" value="Genomic_DNA"/>
</dbReference>
<evidence type="ECO:0008006" key="3">
    <source>
        <dbReference type="Google" id="ProtNLM"/>
    </source>
</evidence>
<keyword evidence="2" id="KW-1185">Reference proteome</keyword>
<name>S3NZV3_9GAMM</name>
<reference evidence="1 2" key="1">
    <citation type="submission" date="2013-06" db="EMBL/GenBank/DDBJ databases">
        <title>The Genome Sequence of Acinetobacter rudis CIP 110305.</title>
        <authorList>
            <consortium name="The Broad Institute Genome Sequencing Platform"/>
            <consortium name="The Broad Institute Genome Sequencing Center for Infectious Disease"/>
            <person name="Cerqueira G."/>
            <person name="Feldgarden M."/>
            <person name="Courvalin P."/>
            <person name="Perichon B."/>
            <person name="Grillot-Courvalin C."/>
            <person name="Clermont D."/>
            <person name="Rocha E."/>
            <person name="Yoon E.-J."/>
            <person name="Nemec A."/>
            <person name="Young S.K."/>
            <person name="Zeng Q."/>
            <person name="Gargeya S."/>
            <person name="Fitzgerald M."/>
            <person name="Abouelleil A."/>
            <person name="Alvarado L."/>
            <person name="Berlin A.M."/>
            <person name="Chapman S.B."/>
            <person name="Dewar J."/>
            <person name="Goldberg J."/>
            <person name="Griggs A."/>
            <person name="Gujja S."/>
            <person name="Hansen M."/>
            <person name="Howarth C."/>
            <person name="Imamovic A."/>
            <person name="Larimer J."/>
            <person name="McCowan C."/>
            <person name="Murphy C."/>
            <person name="Pearson M."/>
            <person name="Priest M."/>
            <person name="Roberts A."/>
            <person name="Saif S."/>
            <person name="Shea T."/>
            <person name="Sykes S."/>
            <person name="Wortman J."/>
            <person name="Nusbaum C."/>
            <person name="Birren B."/>
        </authorList>
    </citation>
    <scope>NUCLEOTIDE SEQUENCE [LARGE SCALE GENOMIC DNA]</scope>
    <source>
        <strain evidence="1 2">CIP 110305</strain>
    </source>
</reference>
<organism evidence="1 2">
    <name type="scientific">Acinetobacter rudis CIP 110305</name>
    <dbReference type="NCBI Taxonomy" id="421052"/>
    <lineage>
        <taxon>Bacteria</taxon>
        <taxon>Pseudomonadati</taxon>
        <taxon>Pseudomonadota</taxon>
        <taxon>Gammaproteobacteria</taxon>
        <taxon>Moraxellales</taxon>
        <taxon>Moraxellaceae</taxon>
        <taxon>Acinetobacter</taxon>
    </lineage>
</organism>